<dbReference type="InterPro" id="IPR032696">
    <property type="entry name" value="SQ_cyclase_C"/>
</dbReference>
<dbReference type="Pfam" id="PF13249">
    <property type="entry name" value="SQHop_cyclase_N"/>
    <property type="match status" value="1"/>
</dbReference>
<reference evidence="6 7" key="1">
    <citation type="submission" date="2020-08" db="EMBL/GenBank/DDBJ databases">
        <title>Genomic Encyclopedia of Type Strains, Phase IV (KMG-IV): sequencing the most valuable type-strain genomes for metagenomic binning, comparative biology and taxonomic classification.</title>
        <authorList>
            <person name="Goeker M."/>
        </authorList>
    </citation>
    <scope>NUCLEOTIDE SEQUENCE [LARGE SCALE GENOMIC DNA]</scope>
    <source>
        <strain evidence="6 7">DSM 24696</strain>
    </source>
</reference>
<dbReference type="Gene3D" id="1.50.10.20">
    <property type="match status" value="2"/>
</dbReference>
<dbReference type="EMBL" id="JACHHB010000005">
    <property type="protein sequence ID" value="MBB5173156.1"/>
    <property type="molecule type" value="Genomic_DNA"/>
</dbReference>
<dbReference type="InterPro" id="IPR008930">
    <property type="entry name" value="Terpenoid_cyclase/PrenylTrfase"/>
</dbReference>
<keyword evidence="7" id="KW-1185">Reference proteome</keyword>
<sequence>MDRQYIKDYQQKYIDNLKEKQRQDGSWHFPCENGPLTDAFLLILLRVLKVNDKSWIDRLVDRLLYTQSPEGVWKIYEDEEGGNLSATVEAYTALLFSGKVTREDRNMKKAEAFILNRGGLSQLHVSTKFMLALNGLYPWPRFFPLPLSLLVMPKSLPFTFHRMTSYVKVHFASVLIAAHERFTIENEWTPDLTHLIKEDKRIKRLHKQRKERTHSLKKVLSPQFLKKKAYQNAEEYLYQNLERDGTLGSYTSATFYFIYSLLALGYQSNAPLIQHALSGMKGLATRIDGEYHIQNTPSTIWDTSLISYALQEGEVSPDAPTIKKAEAFLLRHQQSLQSGGAWGFSENNTENPDVDDTQAALRVIHKTSYKHEPYRQAWNKGFSWVLSMQNKDGGWSAFNKNRNNPIIARLPIENISDTAVDPSTADITGRTLQFLGEYSRLTLDNRHVKKAVNWLFNHQENNGSWYGRWGVCYIYGTWAAVTGLKAVGVEKNHPAMKKASDWLKEIQHRDGGWGESCASDSERAFIQLDKSTQTQTAWAVDALIALEEKITPEIERGIAYLVNENGDDDYPTGGGLPGNFYLYYHSYQYIWPLLAVSHYLKLSED</sequence>
<evidence type="ECO:0000259" key="5">
    <source>
        <dbReference type="Pfam" id="PF13249"/>
    </source>
</evidence>
<dbReference type="NCBIfam" id="TIGR01787">
    <property type="entry name" value="squalene_cyclas"/>
    <property type="match status" value="1"/>
</dbReference>
<gene>
    <name evidence="6" type="ORF">HNQ41_001325</name>
</gene>
<comment type="similarity">
    <text evidence="2">Belongs to the terpene cyclase/mutase family.</text>
</comment>
<evidence type="ECO:0000256" key="3">
    <source>
        <dbReference type="ARBA" id="ARBA00022737"/>
    </source>
</evidence>
<dbReference type="InterPro" id="IPR018333">
    <property type="entry name" value="Squalene_cyclase"/>
</dbReference>
<proteinExistence type="inferred from homology"/>
<accession>A0A840QP28</accession>
<evidence type="ECO:0000259" key="4">
    <source>
        <dbReference type="Pfam" id="PF13243"/>
    </source>
</evidence>
<evidence type="ECO:0000256" key="2">
    <source>
        <dbReference type="ARBA" id="ARBA00009755"/>
    </source>
</evidence>
<feature type="domain" description="Squalene cyclase C-terminal" evidence="4">
    <location>
        <begin position="298"/>
        <end position="600"/>
    </location>
</feature>
<dbReference type="GO" id="GO:0016829">
    <property type="term" value="F:lyase activity"/>
    <property type="evidence" value="ECO:0007669"/>
    <property type="project" value="UniProtKB-KW"/>
</dbReference>
<dbReference type="UniPathway" id="UPA00337"/>
<dbReference type="RefSeq" id="WP_184663615.1">
    <property type="nucleotide sequence ID" value="NZ_JACHHB010000005.1"/>
</dbReference>
<evidence type="ECO:0000313" key="6">
    <source>
        <dbReference type="EMBL" id="MBB5173156.1"/>
    </source>
</evidence>
<dbReference type="Pfam" id="PF13243">
    <property type="entry name" value="SQHop_cyclase_C"/>
    <property type="match status" value="1"/>
</dbReference>
<feature type="domain" description="Squalene cyclase N-terminal" evidence="5">
    <location>
        <begin position="15"/>
        <end position="285"/>
    </location>
</feature>
<dbReference type="PANTHER" id="PTHR11764">
    <property type="entry name" value="TERPENE CYCLASE/MUTASE FAMILY MEMBER"/>
    <property type="match status" value="1"/>
</dbReference>
<evidence type="ECO:0000256" key="1">
    <source>
        <dbReference type="ARBA" id="ARBA00004999"/>
    </source>
</evidence>
<organism evidence="6 7">
    <name type="scientific">Texcoconibacillus texcoconensis</name>
    <dbReference type="NCBI Taxonomy" id="1095777"/>
    <lineage>
        <taxon>Bacteria</taxon>
        <taxon>Bacillati</taxon>
        <taxon>Bacillota</taxon>
        <taxon>Bacilli</taxon>
        <taxon>Bacillales</taxon>
        <taxon>Bacillaceae</taxon>
        <taxon>Texcoconibacillus</taxon>
    </lineage>
</organism>
<dbReference type="Proteomes" id="UP000551878">
    <property type="component" value="Unassembled WGS sequence"/>
</dbReference>
<dbReference type="SFLD" id="SFLDG01016">
    <property type="entry name" value="Prenyltransferase_Like_2"/>
    <property type="match status" value="1"/>
</dbReference>
<protein>
    <submittedName>
        <fullName evidence="6">Sporulenol synthase</fullName>
        <ecNumber evidence="6">4.2.1.137</ecNumber>
    </submittedName>
</protein>
<dbReference type="AlphaFoldDB" id="A0A840QP28"/>
<dbReference type="SUPFAM" id="SSF48239">
    <property type="entry name" value="Terpenoid cyclases/Protein prenyltransferases"/>
    <property type="match status" value="2"/>
</dbReference>
<comment type="caution">
    <text evidence="6">The sequence shown here is derived from an EMBL/GenBank/DDBJ whole genome shotgun (WGS) entry which is preliminary data.</text>
</comment>
<keyword evidence="3" id="KW-0677">Repeat</keyword>
<evidence type="ECO:0000313" key="7">
    <source>
        <dbReference type="Proteomes" id="UP000551878"/>
    </source>
</evidence>
<name>A0A840QP28_9BACI</name>
<dbReference type="PANTHER" id="PTHR11764:SF20">
    <property type="entry name" value="LANOSTEROL SYNTHASE"/>
    <property type="match status" value="1"/>
</dbReference>
<comment type="pathway">
    <text evidence="1">Secondary metabolite biosynthesis; hopanoid biosynthesis.</text>
</comment>
<keyword evidence="6" id="KW-0456">Lyase</keyword>
<dbReference type="GO" id="GO:0016104">
    <property type="term" value="P:triterpenoid biosynthetic process"/>
    <property type="evidence" value="ECO:0007669"/>
    <property type="project" value="InterPro"/>
</dbReference>
<dbReference type="EC" id="4.2.1.137" evidence="6"/>
<dbReference type="InterPro" id="IPR032697">
    <property type="entry name" value="SQ_cyclase_N"/>
</dbReference>
<dbReference type="GO" id="GO:0016866">
    <property type="term" value="F:intramolecular transferase activity"/>
    <property type="evidence" value="ECO:0007669"/>
    <property type="project" value="InterPro"/>
</dbReference>
<dbReference type="GO" id="GO:0005811">
    <property type="term" value="C:lipid droplet"/>
    <property type="evidence" value="ECO:0007669"/>
    <property type="project" value="InterPro"/>
</dbReference>